<evidence type="ECO:0000256" key="3">
    <source>
        <dbReference type="SAM" id="MobiDB-lite"/>
    </source>
</evidence>
<dbReference type="InterPro" id="IPR011684">
    <property type="entry name" value="NAB"/>
</dbReference>
<feature type="region of interest" description="Disordered" evidence="3">
    <location>
        <begin position="755"/>
        <end position="782"/>
    </location>
</feature>
<dbReference type="GO" id="GO:0003779">
    <property type="term" value="F:actin binding"/>
    <property type="evidence" value="ECO:0007669"/>
    <property type="project" value="InterPro"/>
</dbReference>
<dbReference type="Pfam" id="PF25014">
    <property type="entry name" value="NET2A"/>
    <property type="match status" value="1"/>
</dbReference>
<dbReference type="OMA" id="CKDQVGA"/>
<feature type="region of interest" description="Disordered" evidence="3">
    <location>
        <begin position="830"/>
        <end position="905"/>
    </location>
</feature>
<dbReference type="Pfam" id="PF24918">
    <property type="entry name" value="NET2A_C"/>
    <property type="match status" value="1"/>
</dbReference>
<dbReference type="PhylomeDB" id="A0A068UT61"/>
<dbReference type="InterPro" id="IPR056889">
    <property type="entry name" value="NET2A-D/KIP1-like_C"/>
</dbReference>
<name>A0A068UT61_COFCA</name>
<dbReference type="Pfam" id="PF07765">
    <property type="entry name" value="KIP1"/>
    <property type="match status" value="1"/>
</dbReference>
<feature type="region of interest" description="Disordered" evidence="3">
    <location>
        <begin position="134"/>
        <end position="157"/>
    </location>
</feature>
<dbReference type="PANTHER" id="PTHR31631:SF3">
    <property type="entry name" value="PROTEIN NETWORKED 2B"/>
    <property type="match status" value="1"/>
</dbReference>
<feature type="coiled-coil region" evidence="2">
    <location>
        <begin position="188"/>
        <end position="309"/>
    </location>
</feature>
<evidence type="ECO:0000259" key="4">
    <source>
        <dbReference type="PROSITE" id="PS51774"/>
    </source>
</evidence>
<dbReference type="PANTHER" id="PTHR31631">
    <property type="entry name" value="PROTEIN NETWORKED 2D"/>
    <property type="match status" value="1"/>
</dbReference>
<dbReference type="InterPro" id="IPR056888">
    <property type="entry name" value="NET2A-D/KIP1-like_dom"/>
</dbReference>
<organism evidence="5 6">
    <name type="scientific">Coffea canephora</name>
    <name type="common">Robusta coffee</name>
    <dbReference type="NCBI Taxonomy" id="49390"/>
    <lineage>
        <taxon>Eukaryota</taxon>
        <taxon>Viridiplantae</taxon>
        <taxon>Streptophyta</taxon>
        <taxon>Embryophyta</taxon>
        <taxon>Tracheophyta</taxon>
        <taxon>Spermatophyta</taxon>
        <taxon>Magnoliopsida</taxon>
        <taxon>eudicotyledons</taxon>
        <taxon>Gunneridae</taxon>
        <taxon>Pentapetalae</taxon>
        <taxon>asterids</taxon>
        <taxon>lamiids</taxon>
        <taxon>Gentianales</taxon>
        <taxon>Rubiaceae</taxon>
        <taxon>Ixoroideae</taxon>
        <taxon>Gardenieae complex</taxon>
        <taxon>Bertiereae - Coffeeae clade</taxon>
        <taxon>Coffeeae</taxon>
        <taxon>Coffea</taxon>
    </lineage>
</organism>
<feature type="compositionally biased region" description="Polar residues" evidence="3">
    <location>
        <begin position="694"/>
        <end position="706"/>
    </location>
</feature>
<feature type="domain" description="NAB" evidence="4">
    <location>
        <begin position="10"/>
        <end position="90"/>
    </location>
</feature>
<feature type="coiled-coil region" evidence="2">
    <location>
        <begin position="368"/>
        <end position="451"/>
    </location>
</feature>
<dbReference type="EMBL" id="HG739139">
    <property type="protein sequence ID" value="CDP11507.1"/>
    <property type="molecule type" value="Genomic_DNA"/>
</dbReference>
<accession>A0A068UT61</accession>
<keyword evidence="6" id="KW-1185">Reference proteome</keyword>
<evidence type="ECO:0000256" key="1">
    <source>
        <dbReference type="ARBA" id="ARBA00023054"/>
    </source>
</evidence>
<feature type="region of interest" description="Disordered" evidence="3">
    <location>
        <begin position="675"/>
        <end position="712"/>
    </location>
</feature>
<dbReference type="PROSITE" id="PS51774">
    <property type="entry name" value="NAB"/>
    <property type="match status" value="1"/>
</dbReference>
<proteinExistence type="predicted"/>
<evidence type="ECO:0000313" key="5">
    <source>
        <dbReference type="EMBL" id="CDP11507.1"/>
    </source>
</evidence>
<evidence type="ECO:0000256" key="2">
    <source>
        <dbReference type="SAM" id="Coils"/>
    </source>
</evidence>
<dbReference type="Proteomes" id="UP000295252">
    <property type="component" value="Chromosome II"/>
</dbReference>
<keyword evidence="1 2" id="KW-0175">Coiled coil</keyword>
<feature type="compositionally biased region" description="Polar residues" evidence="3">
    <location>
        <begin position="876"/>
        <end position="905"/>
    </location>
</feature>
<protein>
    <recommendedName>
        <fullName evidence="4">NAB domain-containing protein</fullName>
    </recommendedName>
</protein>
<feature type="compositionally biased region" description="Basic and acidic residues" evidence="3">
    <location>
        <begin position="755"/>
        <end position="779"/>
    </location>
</feature>
<dbReference type="STRING" id="49390.A0A068UT61"/>
<reference evidence="6" key="1">
    <citation type="journal article" date="2014" name="Science">
        <title>The coffee genome provides insight into the convergent evolution of caffeine biosynthesis.</title>
        <authorList>
            <person name="Denoeud F."/>
            <person name="Carretero-Paulet L."/>
            <person name="Dereeper A."/>
            <person name="Droc G."/>
            <person name="Guyot R."/>
            <person name="Pietrella M."/>
            <person name="Zheng C."/>
            <person name="Alberti A."/>
            <person name="Anthony F."/>
            <person name="Aprea G."/>
            <person name="Aury J.M."/>
            <person name="Bento P."/>
            <person name="Bernard M."/>
            <person name="Bocs S."/>
            <person name="Campa C."/>
            <person name="Cenci A."/>
            <person name="Combes M.C."/>
            <person name="Crouzillat D."/>
            <person name="Da Silva C."/>
            <person name="Daddiego L."/>
            <person name="De Bellis F."/>
            <person name="Dussert S."/>
            <person name="Garsmeur O."/>
            <person name="Gayraud T."/>
            <person name="Guignon V."/>
            <person name="Jahn K."/>
            <person name="Jamilloux V."/>
            <person name="Joet T."/>
            <person name="Labadie K."/>
            <person name="Lan T."/>
            <person name="Leclercq J."/>
            <person name="Lepelley M."/>
            <person name="Leroy T."/>
            <person name="Li L.T."/>
            <person name="Librado P."/>
            <person name="Lopez L."/>
            <person name="Munoz A."/>
            <person name="Noel B."/>
            <person name="Pallavicini A."/>
            <person name="Perrotta G."/>
            <person name="Poncet V."/>
            <person name="Pot D."/>
            <person name="Priyono X."/>
            <person name="Rigoreau M."/>
            <person name="Rouard M."/>
            <person name="Rozas J."/>
            <person name="Tranchant-Dubreuil C."/>
            <person name="VanBuren R."/>
            <person name="Zhang Q."/>
            <person name="Andrade A.C."/>
            <person name="Argout X."/>
            <person name="Bertrand B."/>
            <person name="de Kochko A."/>
            <person name="Graziosi G."/>
            <person name="Henry R.J."/>
            <person name="Jayarama X."/>
            <person name="Ming R."/>
            <person name="Nagai C."/>
            <person name="Rounsley S."/>
            <person name="Sankoff D."/>
            <person name="Giuliano G."/>
            <person name="Albert V.A."/>
            <person name="Wincker P."/>
            <person name="Lashermes P."/>
        </authorList>
    </citation>
    <scope>NUCLEOTIDE SEQUENCE [LARGE SCALE GENOMIC DNA]</scope>
    <source>
        <strain evidence="6">cv. DH200-94</strain>
    </source>
</reference>
<feature type="coiled-coil region" evidence="2">
    <location>
        <begin position="996"/>
        <end position="1058"/>
    </location>
</feature>
<dbReference type="InParanoid" id="A0A068UT61"/>
<sequence length="1392" mass="157420">MLHRAARNAYSWWWASHVRTKQSKWLDQNLQDMEEKVEYVLKIIEEEADTFKQRAEMYYRKRPELVNFVEDSVRRYRALAERYDHLSRELQNANKTIASVFPETVDLPMDDDDFDGQNLPVAAMPLDKFNILSNSKHPPPAPEMSIAKNSSVRKRNGKMPTRLMSRKGLLKTNADDSAAAGPISGLNKSEAFQKIDKIQKEILALQTEKEFVKSSYESGLEKYWNIENQISGMQTEVSNLQDEFGICKVIDDNEARTLMTATALKSCQQALTQLQEKQEKSAEEARGENRKLQETREKFKRLKEKFNSNQAHQEVYLEEESRTSHNVGAYKQDKEVDNAEQNIIHDVEPLQKRIKEESQLNLASPLTMSELAEKVDELVDQIINLESAVFSQTAYVKRLTSETNELQTHLRSLEEEKDTLIEGSDGMNRKIRDLEEELQRVQRLNKCIQEKNHHLQDHCVEASCNLDDLSEKLLHVKLDEETEKLTLFSKDTHVPGVNPAKDILRNKKHAQNAEENFHVVNIQAEKQASKPEQNRCKIKEINCPVQSSSSNHHDCILPYREVKSTTDASAGLEVQEIPSCSSVVLQCKVESDGIKGDSNSTSAESNSCLLSNQSQNQFTSLSGASLDVNSEEWFGEARDGIGPDYGSTIMKNRVKFNLVDTSTSETARDESFFQLNQQPNSDDFPTAQKVASPGANSQKKCSQDESVSPPDYHIKPLENVTMEEKVLKKDVLVHSSSSICGKGIMYSNQGDHLCDKPIKGPMKDVHSDSSERRSAEEGRGTATYQSLSIEGHMKVESSLDDFFLSNRDDCLDGYSLKDQVGDLLDANLDKSDNNNNIQSAAKNHPRSFKIETGGDLSTPSASDNNRDMEEDYWNTAKASRNSGESRLSSQLNDLPMNSQVKSISDTSPLKVLAANEDNRAPDISPTSSELATVKDQKMYSFLDQGKDQEAKQQQVFQPLQHDLSGNQDELGVGDDDQPNWKELFLSGLDDREKLLLQEYTSILRNYKEAKKKLNEVEKKKRASLFQYCIQIKVLKSANASKDAKIESLEKKLNLLGKKKDAAVDSIESRASASYHVSAEQNLLTEQKALADMVGAPTPQSMDTSVESPPQEQPKISFVEENGAIKVINLDETQNLSVVEERIRTDIDELLEENIGFWMKFSTSFHQVQKFRTTVRDLQAELAEVKANNKHSGSTNHQLLVSEIRPIYRHLSEIQTELTLWLDQNDMLKDDLDNRLASLSGIQEEITRLSNAGSSAEETELSDYQAAKFQGEVLNMKQENNKLAGELHFGLERVKVILVEIERTLRDLDTEFGVAARKQQPRNSPIRSKIPLRTFLFGVKLKKQKPSFFACISPSLQKQYSDLKAYYRLLAFYGYTGQTKSREGHLNHPLLAL</sequence>
<evidence type="ECO:0000313" key="6">
    <source>
        <dbReference type="Proteomes" id="UP000295252"/>
    </source>
</evidence>
<dbReference type="OrthoDB" id="616075at2759"/>
<dbReference type="Gramene" id="CDP11507">
    <property type="protein sequence ID" value="CDP11507"/>
    <property type="gene ID" value="GSCOC_T00033795001"/>
</dbReference>
<gene>
    <name evidence="5" type="ORF">GSCOC_T00033795001</name>
</gene>